<dbReference type="EMBL" id="GEDC01025420">
    <property type="protein sequence ID" value="JAS11878.1"/>
    <property type="molecule type" value="Transcribed_RNA"/>
</dbReference>
<dbReference type="SUPFAM" id="SSF51197">
    <property type="entry name" value="Clavaminate synthase-like"/>
    <property type="match status" value="1"/>
</dbReference>
<organism evidence="5">
    <name type="scientific">Clastoptera arizonana</name>
    <name type="common">Arizona spittle bug</name>
    <dbReference type="NCBI Taxonomy" id="38151"/>
    <lineage>
        <taxon>Eukaryota</taxon>
        <taxon>Metazoa</taxon>
        <taxon>Ecdysozoa</taxon>
        <taxon>Arthropoda</taxon>
        <taxon>Hexapoda</taxon>
        <taxon>Insecta</taxon>
        <taxon>Pterygota</taxon>
        <taxon>Neoptera</taxon>
        <taxon>Paraneoptera</taxon>
        <taxon>Hemiptera</taxon>
        <taxon>Auchenorrhyncha</taxon>
        <taxon>Cercopoidea</taxon>
        <taxon>Clastopteridae</taxon>
        <taxon>Clastoptera</taxon>
    </lineage>
</organism>
<dbReference type="Pfam" id="PF05721">
    <property type="entry name" value="PhyH"/>
    <property type="match status" value="1"/>
</dbReference>
<name>A0A1B6CEL6_9HEMI</name>
<dbReference type="GO" id="GO:0001561">
    <property type="term" value="P:fatty acid alpha-oxidation"/>
    <property type="evidence" value="ECO:0007669"/>
    <property type="project" value="InterPro"/>
</dbReference>
<proteinExistence type="inferred from homology"/>
<sequence length="335" mass="38087">MSVGRLKVISQHLNRCLFEKFEQITHNSTSSSPSEKDLISDQEFLYTLNNSILTRKQRQFYEENGYLVIPSLIENYVLDKCINHFVDICNGRKSKGGMTLFKEMSLEKIGATGEHLYYKIQNIMFDEIFMEYLSHPKMLDYVQCFTGPNITGVHSMLINKPPDANTNTSRHPLHQDLYYFPFRPTNLIVGSWTAMESIHPGNGCLFVIPGSHKAGELYQHDYPETQVNVGFHGVKGFDDVSTLPLSMEKGDTVFLHPLLLHGSGINTTKGFRKAISCHYAASECYYIDVTGTVQENIANEIKSYVSKKGLELDYNTIWKLKSRAVRGNPSNLSYE</sequence>
<dbReference type="Gene3D" id="2.60.120.620">
    <property type="entry name" value="q2cbj1_9rhob like domain"/>
    <property type="match status" value="1"/>
</dbReference>
<dbReference type="InterPro" id="IPR047128">
    <property type="entry name" value="PhyH"/>
</dbReference>
<dbReference type="AlphaFoldDB" id="A0A1B6CEL6"/>
<evidence type="ECO:0000313" key="5">
    <source>
        <dbReference type="EMBL" id="JAS11878.1"/>
    </source>
</evidence>
<evidence type="ECO:0000256" key="1">
    <source>
        <dbReference type="ARBA" id="ARBA00005830"/>
    </source>
</evidence>
<dbReference type="PANTHER" id="PTHR21308:SF1">
    <property type="entry name" value="PHYTANOYL-COA DIOXYGENASE, PEROXISOMAL"/>
    <property type="match status" value="1"/>
</dbReference>
<protein>
    <recommendedName>
        <fullName evidence="2">phytanoyl-CoA dioxygenase</fullName>
        <ecNumber evidence="2">1.14.11.18</ecNumber>
    </recommendedName>
    <alternativeName>
        <fullName evidence="3">Phytanic acid oxidase</fullName>
    </alternativeName>
    <alternativeName>
        <fullName evidence="4">Phytanoyl-CoA alpha-hydroxylase</fullName>
    </alternativeName>
</protein>
<evidence type="ECO:0000256" key="2">
    <source>
        <dbReference type="ARBA" id="ARBA00034809"/>
    </source>
</evidence>
<evidence type="ECO:0000256" key="4">
    <source>
        <dbReference type="ARBA" id="ARBA00034924"/>
    </source>
</evidence>
<dbReference type="GO" id="GO:0048244">
    <property type="term" value="F:phytanoyl-CoA dioxygenase activity"/>
    <property type="evidence" value="ECO:0007669"/>
    <property type="project" value="UniProtKB-EC"/>
</dbReference>
<dbReference type="EC" id="1.14.11.18" evidence="2"/>
<accession>A0A1B6CEL6</accession>
<evidence type="ECO:0000256" key="3">
    <source>
        <dbReference type="ARBA" id="ARBA00034921"/>
    </source>
</evidence>
<comment type="similarity">
    <text evidence="1">Belongs to the PhyH family.</text>
</comment>
<reference evidence="5" key="1">
    <citation type="submission" date="2015-12" db="EMBL/GenBank/DDBJ databases">
        <title>De novo transcriptome assembly of four potential Pierce s Disease insect vectors from Arizona vineyards.</title>
        <authorList>
            <person name="Tassone E.E."/>
        </authorList>
    </citation>
    <scope>NUCLEOTIDE SEQUENCE</scope>
</reference>
<gene>
    <name evidence="5" type="ORF">g.8176</name>
</gene>
<dbReference type="InterPro" id="IPR008775">
    <property type="entry name" value="Phytyl_CoA_dOase-like"/>
</dbReference>
<dbReference type="PANTHER" id="PTHR21308">
    <property type="entry name" value="PHYTANOYL-COA ALPHA-HYDROXYLASE"/>
    <property type="match status" value="1"/>
</dbReference>